<organism evidence="2 3">
    <name type="scientific">Paenibacillus cisolokensis</name>
    <dbReference type="NCBI Taxonomy" id="1658519"/>
    <lineage>
        <taxon>Bacteria</taxon>
        <taxon>Bacillati</taxon>
        <taxon>Bacillota</taxon>
        <taxon>Bacilli</taxon>
        <taxon>Bacillales</taxon>
        <taxon>Paenibacillaceae</taxon>
        <taxon>Paenibacillus</taxon>
    </lineage>
</organism>
<comment type="caution">
    <text evidence="2">The sequence shown here is derived from an EMBL/GenBank/DDBJ whole genome shotgun (WGS) entry which is preliminary data.</text>
</comment>
<evidence type="ECO:0000256" key="1">
    <source>
        <dbReference type="SAM" id="MobiDB-lite"/>
    </source>
</evidence>
<evidence type="ECO:0000313" key="3">
    <source>
        <dbReference type="Proteomes" id="UP000680304"/>
    </source>
</evidence>
<protein>
    <submittedName>
        <fullName evidence="2">Uncharacterized protein</fullName>
    </submittedName>
</protein>
<dbReference type="RefSeq" id="WP_213529524.1">
    <property type="nucleotide sequence ID" value="NZ_BOVJ01000117.1"/>
</dbReference>
<feature type="region of interest" description="Disordered" evidence="1">
    <location>
        <begin position="1"/>
        <end position="56"/>
    </location>
</feature>
<proteinExistence type="predicted"/>
<reference evidence="2 3" key="1">
    <citation type="submission" date="2021-04" db="EMBL/GenBank/DDBJ databases">
        <title>Draft genome sequence of Paenibacillus cisolokensis, LC2-13A.</title>
        <authorList>
            <person name="Uke A."/>
            <person name="Chhe C."/>
            <person name="Baramee S."/>
            <person name="Kosugi A."/>
        </authorList>
    </citation>
    <scope>NUCLEOTIDE SEQUENCE [LARGE SCALE GENOMIC DNA]</scope>
    <source>
        <strain evidence="2 3">LC2-13A</strain>
    </source>
</reference>
<keyword evidence="3" id="KW-1185">Reference proteome</keyword>
<feature type="compositionally biased region" description="Basic residues" evidence="1">
    <location>
        <begin position="43"/>
        <end position="56"/>
    </location>
</feature>
<dbReference type="Proteomes" id="UP000680304">
    <property type="component" value="Unassembled WGS sequence"/>
</dbReference>
<dbReference type="EMBL" id="BOVJ01000117">
    <property type="protein sequence ID" value="GIQ65040.1"/>
    <property type="molecule type" value="Genomic_DNA"/>
</dbReference>
<name>A0ABQ4N9V8_9BACL</name>
<gene>
    <name evidence="2" type="ORF">PACILC2_36080</name>
</gene>
<accession>A0ABQ4N9V8</accession>
<sequence>MDQQRHTDRVESDERPLETAGQTGQGDGAFSQAGSRTAESGKRRTPARRARKRWNG</sequence>
<feature type="compositionally biased region" description="Basic and acidic residues" evidence="1">
    <location>
        <begin position="1"/>
        <end position="17"/>
    </location>
</feature>
<evidence type="ECO:0000313" key="2">
    <source>
        <dbReference type="EMBL" id="GIQ65040.1"/>
    </source>
</evidence>